<evidence type="ECO:0000259" key="14">
    <source>
        <dbReference type="Pfam" id="PF14824"/>
    </source>
</evidence>
<dbReference type="GO" id="GO:0004851">
    <property type="term" value="F:uroporphyrin-III C-methyltransferase activity"/>
    <property type="evidence" value="ECO:0007669"/>
    <property type="project" value="InterPro"/>
</dbReference>
<keyword evidence="6" id="KW-0560">Oxidoreductase</keyword>
<dbReference type="EMBL" id="NSIT01000038">
    <property type="protein sequence ID" value="PJE79984.1"/>
    <property type="molecule type" value="Genomic_DNA"/>
</dbReference>
<evidence type="ECO:0000256" key="8">
    <source>
        <dbReference type="ARBA" id="ARBA00023239"/>
    </source>
</evidence>
<keyword evidence="9" id="KW-0627">Porphyrin biosynthesis</keyword>
<comment type="pathway">
    <text evidence="1">Porphyrin-containing compound metabolism; siroheme biosynthesis; sirohydrochlorin from precorrin-2: step 1/1.</text>
</comment>
<dbReference type="InterPro" id="IPR035996">
    <property type="entry name" value="4pyrrol_Methylase_sf"/>
</dbReference>
<evidence type="ECO:0000256" key="5">
    <source>
        <dbReference type="ARBA" id="ARBA00022691"/>
    </source>
</evidence>
<dbReference type="UniPathway" id="UPA00262">
    <property type="reaction ID" value="UER00222"/>
</dbReference>
<dbReference type="Pfam" id="PF10414">
    <property type="entry name" value="CysG_dimeriser"/>
    <property type="match status" value="1"/>
</dbReference>
<dbReference type="NCBIfam" id="NF007922">
    <property type="entry name" value="PRK10637.1"/>
    <property type="match status" value="1"/>
</dbReference>
<dbReference type="InterPro" id="IPR037115">
    <property type="entry name" value="Sirohaem_synt_dimer_dom_sf"/>
</dbReference>
<dbReference type="SUPFAM" id="SSF53790">
    <property type="entry name" value="Tetrapyrrole methylase"/>
    <property type="match status" value="1"/>
</dbReference>
<feature type="domain" description="Tetrapyrrole methylase" evidence="12">
    <location>
        <begin position="218"/>
        <end position="427"/>
    </location>
</feature>
<dbReference type="GO" id="GO:0051266">
    <property type="term" value="F:sirohydrochlorin ferrochelatase activity"/>
    <property type="evidence" value="ECO:0007669"/>
    <property type="project" value="InterPro"/>
</dbReference>
<evidence type="ECO:0000256" key="1">
    <source>
        <dbReference type="ARBA" id="ARBA00005010"/>
    </source>
</evidence>
<dbReference type="InterPro" id="IPR050161">
    <property type="entry name" value="Siro_Cobalamin_biosynth"/>
</dbReference>
<comment type="catalytic activity">
    <reaction evidence="11">
        <text>precorrin-2 + NAD(+) = sirohydrochlorin + NADH + 2 H(+)</text>
        <dbReference type="Rhea" id="RHEA:15613"/>
        <dbReference type="ChEBI" id="CHEBI:15378"/>
        <dbReference type="ChEBI" id="CHEBI:57540"/>
        <dbReference type="ChEBI" id="CHEBI:57945"/>
        <dbReference type="ChEBI" id="CHEBI:58351"/>
        <dbReference type="ChEBI" id="CHEBI:58827"/>
        <dbReference type="EC" id="1.3.1.76"/>
    </reaction>
</comment>
<dbReference type="GO" id="GO:0032259">
    <property type="term" value="P:methylation"/>
    <property type="evidence" value="ECO:0007669"/>
    <property type="project" value="UniProtKB-KW"/>
</dbReference>
<evidence type="ECO:0000256" key="4">
    <source>
        <dbReference type="ARBA" id="ARBA00022679"/>
    </source>
</evidence>
<dbReference type="GO" id="GO:0051287">
    <property type="term" value="F:NAD binding"/>
    <property type="evidence" value="ECO:0007669"/>
    <property type="project" value="InterPro"/>
</dbReference>
<keyword evidence="7" id="KW-0520">NAD</keyword>
<keyword evidence="8" id="KW-0456">Lyase</keyword>
<dbReference type="PIRSF" id="PIRSF036426">
    <property type="entry name" value="Sirohaem_synth"/>
    <property type="match status" value="1"/>
</dbReference>
<dbReference type="Pfam" id="PF00590">
    <property type="entry name" value="TP_methylase"/>
    <property type="match status" value="1"/>
</dbReference>
<dbReference type="InterPro" id="IPR012409">
    <property type="entry name" value="Sirohaem_synth"/>
</dbReference>
<dbReference type="GO" id="GO:0043115">
    <property type="term" value="F:precorrin-2 dehydrogenase activity"/>
    <property type="evidence" value="ECO:0007669"/>
    <property type="project" value="UniProtKB-EC"/>
</dbReference>
<proteinExistence type="inferred from homology"/>
<dbReference type="PANTHER" id="PTHR45790:SF1">
    <property type="entry name" value="SIROHEME SYNTHASE"/>
    <property type="match status" value="1"/>
</dbReference>
<dbReference type="Gene3D" id="3.40.50.720">
    <property type="entry name" value="NAD(P)-binding Rossmann-like Domain"/>
    <property type="match status" value="1"/>
</dbReference>
<sequence>MEYLPLFHTIKSRTCLLVGGGHVACRKARLLLKAGGIIRLVSPDISEDMQRILEDTTACTCQREFLEKDLDGVVLVIAATDNQETNRKVAYFASRRQIPVNVVDQPSLCSVIMPSIIDRSPIVVAVSSGGSAPVLVRKIRAQIEALLPHGIGKLAELAARFRNTVKMKLESLLERRRFWEDVFDRDIAEYAMEGNTRIAEQLLRQKLDGKDYSSCGEVYLIGAGPGDPDLLTFKALRLMQKADVVLYDHLVSDDIVDLCRRDADFIYVGKKSCQHVFSQERINCMMVELAKTGKKVIRLKGGDPFIFGRGGEELEELAKEGISFQVVPGITAASGCASYAGIPLTHRDYAQSVRFVTGHCKDNVMNLCWDEMVCHQQTLVFYMGVRNLPVICENLIKNGYPEKTPVAVIHKGTTSCQATVIGTLDTIVGIARQSMIKPPSLIIIGNVVKLHSQLNWFQPSTSEKLQMVR</sequence>
<dbReference type="HAMAP" id="MF_01646">
    <property type="entry name" value="Siroheme_synth"/>
    <property type="match status" value="1"/>
</dbReference>
<gene>
    <name evidence="15" type="primary">cysG</name>
    <name evidence="15" type="ORF">CI610_01046</name>
</gene>
<dbReference type="FunFam" id="3.30.160.110:FF:000001">
    <property type="entry name" value="Siroheme synthase"/>
    <property type="match status" value="1"/>
</dbReference>
<dbReference type="Gene3D" id="3.30.160.110">
    <property type="entry name" value="Siroheme synthase, domain 2"/>
    <property type="match status" value="1"/>
</dbReference>
<dbReference type="PANTHER" id="PTHR45790">
    <property type="entry name" value="SIROHEME SYNTHASE-RELATED"/>
    <property type="match status" value="1"/>
</dbReference>
<evidence type="ECO:0000256" key="2">
    <source>
        <dbReference type="ARBA" id="ARBA00022573"/>
    </source>
</evidence>
<feature type="domain" description="Sirohaem synthase dimerisation" evidence="13">
    <location>
        <begin position="151"/>
        <end position="207"/>
    </location>
</feature>
<dbReference type="InterPro" id="IPR014776">
    <property type="entry name" value="4pyrrole_Mease_sub2"/>
</dbReference>
<dbReference type="InterPro" id="IPR000878">
    <property type="entry name" value="4pyrrol_Mease"/>
</dbReference>
<dbReference type="InterPro" id="IPR014777">
    <property type="entry name" value="4pyrrole_Mease_sub1"/>
</dbReference>
<dbReference type="InterPro" id="IPR006366">
    <property type="entry name" value="CobA/CysG_C"/>
</dbReference>
<dbReference type="SUPFAM" id="SSF75615">
    <property type="entry name" value="Siroheme synthase middle domains-like"/>
    <property type="match status" value="1"/>
</dbReference>
<keyword evidence="2" id="KW-0169">Cobalamin biosynthesis</keyword>
<organism evidence="15">
    <name type="scientific">invertebrate metagenome</name>
    <dbReference type="NCBI Taxonomy" id="1711999"/>
    <lineage>
        <taxon>unclassified sequences</taxon>
        <taxon>metagenomes</taxon>
        <taxon>organismal metagenomes</taxon>
    </lineage>
</organism>
<comment type="caution">
    <text evidence="15">The sequence shown here is derived from an EMBL/GenBank/DDBJ whole genome shotgun (WGS) entry which is preliminary data.</text>
</comment>
<dbReference type="PROSITE" id="PS00840">
    <property type="entry name" value="SUMT_2"/>
    <property type="match status" value="1"/>
</dbReference>
<dbReference type="Pfam" id="PF13241">
    <property type="entry name" value="NAD_binding_7"/>
    <property type="match status" value="1"/>
</dbReference>
<evidence type="ECO:0000256" key="9">
    <source>
        <dbReference type="ARBA" id="ARBA00023244"/>
    </source>
</evidence>
<evidence type="ECO:0000256" key="11">
    <source>
        <dbReference type="ARBA" id="ARBA00047561"/>
    </source>
</evidence>
<keyword evidence="10" id="KW-0511">Multifunctional enzyme</keyword>
<reference evidence="15" key="1">
    <citation type="journal article" date="2017" name="Appl. Environ. Microbiol.">
        <title>Molecular characterization of an Endozoicomonas-like organism causing infection in king scallop Pecten maximus L.</title>
        <authorList>
            <person name="Cano I."/>
            <person name="van Aerle R."/>
            <person name="Ross S."/>
            <person name="Verner-Jeffreys D.W."/>
            <person name="Paley R.K."/>
            <person name="Rimmer G."/>
            <person name="Ryder D."/>
            <person name="Hooper P."/>
            <person name="Stone D."/>
            <person name="Feist S.W."/>
        </authorList>
    </citation>
    <scope>NUCLEOTIDE SEQUENCE</scope>
</reference>
<dbReference type="GO" id="GO:0009236">
    <property type="term" value="P:cobalamin biosynthetic process"/>
    <property type="evidence" value="ECO:0007669"/>
    <property type="project" value="UniProtKB-KW"/>
</dbReference>
<accession>A0A2H9T9W0</accession>
<protein>
    <submittedName>
        <fullName evidence="15">Siroheme synthase</fullName>
    </submittedName>
</protein>
<dbReference type="SUPFAM" id="SSF51735">
    <property type="entry name" value="NAD(P)-binding Rossmann-fold domains"/>
    <property type="match status" value="1"/>
</dbReference>
<evidence type="ECO:0000256" key="6">
    <source>
        <dbReference type="ARBA" id="ARBA00023002"/>
    </source>
</evidence>
<dbReference type="Gene3D" id="1.10.8.210">
    <property type="entry name" value="Sirohaem synthase, dimerisation domain"/>
    <property type="match status" value="1"/>
</dbReference>
<dbReference type="InterPro" id="IPR019478">
    <property type="entry name" value="Sirohaem_synthase_dimer_dom"/>
</dbReference>
<dbReference type="FunFam" id="3.40.1010.10:FF:000001">
    <property type="entry name" value="Siroheme synthase"/>
    <property type="match status" value="1"/>
</dbReference>
<evidence type="ECO:0000259" key="13">
    <source>
        <dbReference type="Pfam" id="PF10414"/>
    </source>
</evidence>
<evidence type="ECO:0000256" key="10">
    <source>
        <dbReference type="ARBA" id="ARBA00023268"/>
    </source>
</evidence>
<dbReference type="Gene3D" id="3.40.1010.10">
    <property type="entry name" value="Cobalt-precorrin-4 Transmethylase, Domain 1"/>
    <property type="match status" value="1"/>
</dbReference>
<evidence type="ECO:0000256" key="3">
    <source>
        <dbReference type="ARBA" id="ARBA00022603"/>
    </source>
</evidence>
<dbReference type="GO" id="GO:0019354">
    <property type="term" value="P:siroheme biosynthetic process"/>
    <property type="evidence" value="ECO:0007669"/>
    <property type="project" value="UniProtKB-UniPathway"/>
</dbReference>
<dbReference type="InterPro" id="IPR003043">
    <property type="entry name" value="Uropor_MeTrfase_CS"/>
</dbReference>
<dbReference type="NCBIfam" id="NF004790">
    <property type="entry name" value="PRK06136.1"/>
    <property type="match status" value="1"/>
</dbReference>
<evidence type="ECO:0000313" key="15">
    <source>
        <dbReference type="EMBL" id="PJE79984.1"/>
    </source>
</evidence>
<name>A0A2H9T9W0_9ZZZZ</name>
<keyword evidence="3" id="KW-0489">Methyltransferase</keyword>
<dbReference type="InterPro" id="IPR036291">
    <property type="entry name" value="NAD(P)-bd_dom_sf"/>
</dbReference>
<dbReference type="CDD" id="cd11642">
    <property type="entry name" value="SUMT"/>
    <property type="match status" value="1"/>
</dbReference>
<dbReference type="NCBIfam" id="TIGR01470">
    <property type="entry name" value="cysG_Nterm"/>
    <property type="match status" value="1"/>
</dbReference>
<evidence type="ECO:0000256" key="7">
    <source>
        <dbReference type="ARBA" id="ARBA00023027"/>
    </source>
</evidence>
<dbReference type="NCBIfam" id="TIGR01469">
    <property type="entry name" value="cobA_cysG_Cterm"/>
    <property type="match status" value="1"/>
</dbReference>
<dbReference type="AlphaFoldDB" id="A0A2H9T9W0"/>
<evidence type="ECO:0000259" key="12">
    <source>
        <dbReference type="Pfam" id="PF00590"/>
    </source>
</evidence>
<dbReference type="InterPro" id="IPR028281">
    <property type="entry name" value="Sirohaem_synthase_central"/>
</dbReference>
<dbReference type="FunFam" id="3.30.950.10:FF:000001">
    <property type="entry name" value="Siroheme synthase"/>
    <property type="match status" value="1"/>
</dbReference>
<dbReference type="Pfam" id="PF14824">
    <property type="entry name" value="Sirohm_synth_M"/>
    <property type="match status" value="1"/>
</dbReference>
<keyword evidence="4" id="KW-0808">Transferase</keyword>
<dbReference type="Gene3D" id="3.30.950.10">
    <property type="entry name" value="Methyltransferase, Cobalt-precorrin-4 Transmethylase, Domain 2"/>
    <property type="match status" value="1"/>
</dbReference>
<dbReference type="InterPro" id="IPR006367">
    <property type="entry name" value="Sirohaem_synthase_N"/>
</dbReference>
<keyword evidence="5" id="KW-0949">S-adenosyl-L-methionine</keyword>
<feature type="domain" description="Siroheme synthase central" evidence="14">
    <location>
        <begin position="124"/>
        <end position="145"/>
    </location>
</feature>